<gene>
    <name evidence="1" type="ORF">SCF082_LOCUS8499</name>
    <name evidence="2" type="ORF">SCF082_LOCUS8534</name>
</gene>
<comment type="caution">
    <text evidence="2">The sequence shown here is derived from an EMBL/GenBank/DDBJ whole genome shotgun (WGS) entry which is preliminary data.</text>
</comment>
<sequence length="297" mass="33768">MLAGLVFSLPALDWDAKLEHCELFSGRAAVTMAEREEGRACAAFDYTYDNIYHDMNGPEGFTHALYHVLRLEPGSFLTLAPVCSTWVFMSRGSTGRSKSFPLGNLSAPSVQAGNCMVSRCAILLLLAAAKGVWFCLEQPRGSLLEYHPLIQCVLKLIKIYRTHIRMSDFAANSEKGTWLYSNRKEIEDIVDYKPLRVPKRPRKQLVVHYLDRSGKWRIKGSRCLKGSQEYTMQFGRALARLRTSNQSKVTRDARRFLRDAALESAGEDDGKAKNFTREFNRWVRGANLEPVFQYLTQ</sequence>
<protein>
    <submittedName>
        <fullName evidence="2">Uncharacterized protein</fullName>
    </submittedName>
</protein>
<accession>A0ABP0ITL8</accession>
<dbReference type="EMBL" id="CAXAMM010004900">
    <property type="protein sequence ID" value="CAK9005288.1"/>
    <property type="molecule type" value="Genomic_DNA"/>
</dbReference>
<proteinExistence type="predicted"/>
<evidence type="ECO:0000313" key="3">
    <source>
        <dbReference type="Proteomes" id="UP001642464"/>
    </source>
</evidence>
<evidence type="ECO:0000313" key="1">
    <source>
        <dbReference type="EMBL" id="CAK9005212.1"/>
    </source>
</evidence>
<organism evidence="2 3">
    <name type="scientific">Durusdinium trenchii</name>
    <dbReference type="NCBI Taxonomy" id="1381693"/>
    <lineage>
        <taxon>Eukaryota</taxon>
        <taxon>Sar</taxon>
        <taxon>Alveolata</taxon>
        <taxon>Dinophyceae</taxon>
        <taxon>Suessiales</taxon>
        <taxon>Symbiodiniaceae</taxon>
        <taxon>Durusdinium</taxon>
    </lineage>
</organism>
<evidence type="ECO:0000313" key="2">
    <source>
        <dbReference type="EMBL" id="CAK9005288.1"/>
    </source>
</evidence>
<dbReference type="Proteomes" id="UP001642464">
    <property type="component" value="Unassembled WGS sequence"/>
</dbReference>
<reference evidence="2 3" key="1">
    <citation type="submission" date="2024-02" db="EMBL/GenBank/DDBJ databases">
        <authorList>
            <person name="Chen Y."/>
            <person name="Shah S."/>
            <person name="Dougan E. K."/>
            <person name="Thang M."/>
            <person name="Chan C."/>
        </authorList>
    </citation>
    <scope>NUCLEOTIDE SEQUENCE [LARGE SCALE GENOMIC DNA]</scope>
</reference>
<keyword evidence="3" id="KW-1185">Reference proteome</keyword>
<name>A0ABP0ITL8_9DINO</name>
<dbReference type="EMBL" id="CAXAMM010004887">
    <property type="protein sequence ID" value="CAK9005212.1"/>
    <property type="molecule type" value="Genomic_DNA"/>
</dbReference>